<name>A0ABU0AQD6_9BACI</name>
<protein>
    <submittedName>
        <fullName evidence="1">Uncharacterized protein</fullName>
    </submittedName>
</protein>
<gene>
    <name evidence="1" type="ORF">J2S17_005411</name>
</gene>
<comment type="caution">
    <text evidence="1">The sequence shown here is derived from an EMBL/GenBank/DDBJ whole genome shotgun (WGS) entry which is preliminary data.</text>
</comment>
<reference evidence="1 2" key="1">
    <citation type="submission" date="2023-07" db="EMBL/GenBank/DDBJ databases">
        <title>Genomic Encyclopedia of Type Strains, Phase IV (KMG-IV): sequencing the most valuable type-strain genomes for metagenomic binning, comparative biology and taxonomic classification.</title>
        <authorList>
            <person name="Goeker M."/>
        </authorList>
    </citation>
    <scope>NUCLEOTIDE SEQUENCE [LARGE SCALE GENOMIC DNA]</scope>
    <source>
        <strain evidence="1 2">DSM 23494</strain>
    </source>
</reference>
<evidence type="ECO:0000313" key="2">
    <source>
        <dbReference type="Proteomes" id="UP001238088"/>
    </source>
</evidence>
<organism evidence="1 2">
    <name type="scientific">Cytobacillus purgationiresistens</name>
    <dbReference type="NCBI Taxonomy" id="863449"/>
    <lineage>
        <taxon>Bacteria</taxon>
        <taxon>Bacillati</taxon>
        <taxon>Bacillota</taxon>
        <taxon>Bacilli</taxon>
        <taxon>Bacillales</taxon>
        <taxon>Bacillaceae</taxon>
        <taxon>Cytobacillus</taxon>
    </lineage>
</organism>
<dbReference type="EMBL" id="JAUSUB010000041">
    <property type="protein sequence ID" value="MDQ0273479.1"/>
    <property type="molecule type" value="Genomic_DNA"/>
</dbReference>
<dbReference type="Proteomes" id="UP001238088">
    <property type="component" value="Unassembled WGS sequence"/>
</dbReference>
<evidence type="ECO:0000313" key="1">
    <source>
        <dbReference type="EMBL" id="MDQ0273479.1"/>
    </source>
</evidence>
<keyword evidence="2" id="KW-1185">Reference proteome</keyword>
<proteinExistence type="predicted"/>
<sequence>MSEKWRGFQVIEEKKRKVRSDKKRDVKPTVNQQLHECIYRLSYITNNPVKDVGVHICLAGIESKKVIELLSNSFRRNYRMGQTVYFGELEHAGIQIQKEGIRKRLTLRFVQASYDQIADLAYALDVTPSSATAILLDAAVRNTEVVNEYLREYVEENLDKNRVRELKEVLQFINKNNPYDEEITLTMLVSYLFEDFMDSTRNISKVIGEWIDKYK</sequence>
<accession>A0ABU0AQD6</accession>